<keyword evidence="2" id="KW-0808">Transferase</keyword>
<dbReference type="SUPFAM" id="SSF48452">
    <property type="entry name" value="TPR-like"/>
    <property type="match status" value="2"/>
</dbReference>
<evidence type="ECO:0000256" key="3">
    <source>
        <dbReference type="ARBA" id="ARBA00023180"/>
    </source>
</evidence>
<dbReference type="InterPro" id="IPR007657">
    <property type="entry name" value="Glycosyltransferase_61"/>
</dbReference>
<feature type="repeat" description="TPR" evidence="4">
    <location>
        <begin position="201"/>
        <end position="234"/>
    </location>
</feature>
<dbReference type="Gene3D" id="1.25.40.10">
    <property type="entry name" value="Tetratricopeptide repeat domain"/>
    <property type="match status" value="2"/>
</dbReference>
<dbReference type="PANTHER" id="PTHR20961">
    <property type="entry name" value="GLYCOSYLTRANSFERASE"/>
    <property type="match status" value="1"/>
</dbReference>
<feature type="repeat" description="TPR" evidence="4">
    <location>
        <begin position="114"/>
        <end position="147"/>
    </location>
</feature>
<name>A0AA96WDX7_9CYAN</name>
<organism evidence="6">
    <name type="scientific">Leptolyngbya sp. NK1-12</name>
    <dbReference type="NCBI Taxonomy" id="2547451"/>
    <lineage>
        <taxon>Bacteria</taxon>
        <taxon>Bacillati</taxon>
        <taxon>Cyanobacteriota</taxon>
        <taxon>Cyanophyceae</taxon>
        <taxon>Leptolyngbyales</taxon>
        <taxon>Leptolyngbyaceae</taxon>
        <taxon>Leptolyngbya group</taxon>
        <taxon>Leptolyngbya</taxon>
    </lineage>
</organism>
<dbReference type="SMART" id="SM00028">
    <property type="entry name" value="TPR"/>
    <property type="match status" value="4"/>
</dbReference>
<sequence length="723" mass="81318">MSNDPSPFSDVSIDCDETARLEEIVACEQAILAHPEVLAAYWRLGLLHLLQGNEAEAQSVWLTAMLRLEADHEAEQLVALQHLLQTEALQQLRRRPDLAEILCHQALEIRSDQPELYVLLGRAVALQGDLDGAIQWWQQAIDMHSSLAEANRVSPSWTESNWTKSTWAEPYRYQSQVWQKLGDYPQAIAAAQQAVNLAPDWQSYYCLGICFGYLQDWQTALPHFQQAVQLHPNCPMLHADLGWAWLCLKQPELAQQHLRVAVQQSNFAATYLAWSPSLPADRIDETIDENQALHIQLLQTLLLPTDEPAAVCQFAAAVQAILQRQAIQTRPAPPSALPASVPAEPTPLFTTTQDWAATQPSDCYQALDPASTIPLLPPHTLDPEVHFSFRFGRAMPLPASFVAQIPAGRVWFAVDQSSTALFTADGHLLGDLSVEFPLLSPGHPDKHPSRHSARFCPLPPVKSVTATVAVLSGLTDNMYFHWMLDVLPRIDLLRRSRMDFEAIDYFLVSHHLPFQQETLQQLGIPAAKLLSLESALHLQATRLIVPSFPGIPAWMPRWACEFLRREFLPNRAAAANGPTCGPTSRKRLYLSRQSTANRRWINEADCWPVLERFGFQSVHLEMLSVAQQAALLAEAEVVLAIHGSGLTNIVFCQPGTKVVELFSPYYVYPCYWLLSNLMQLEYYYLLGSTPLGVFWHQLLYPNPRTEDVWIDPMQLETLLRLAM</sequence>
<dbReference type="Pfam" id="PF04577">
    <property type="entry name" value="Glyco_transf_61"/>
    <property type="match status" value="1"/>
</dbReference>
<dbReference type="InterPro" id="IPR011990">
    <property type="entry name" value="TPR-like_helical_dom_sf"/>
</dbReference>
<keyword evidence="3" id="KW-0325">Glycoprotein</keyword>
<protein>
    <submittedName>
        <fullName evidence="6">DUF563 domain-containing protein</fullName>
    </submittedName>
</protein>
<dbReference type="InterPro" id="IPR049625">
    <property type="entry name" value="Glyco_transf_61_cat"/>
</dbReference>
<reference evidence="6" key="1">
    <citation type="submission" date="2020-05" db="EMBL/GenBank/DDBJ databases">
        <authorList>
            <person name="Zhu T."/>
            <person name="Keshari N."/>
            <person name="Lu X."/>
        </authorList>
    </citation>
    <scope>NUCLEOTIDE SEQUENCE</scope>
    <source>
        <strain evidence="6">NK1-12</strain>
    </source>
</reference>
<dbReference type="RefSeq" id="WP_316434334.1">
    <property type="nucleotide sequence ID" value="NZ_CP053586.1"/>
</dbReference>
<dbReference type="InterPro" id="IPR019734">
    <property type="entry name" value="TPR_rpt"/>
</dbReference>
<accession>A0AA96WDX7</accession>
<evidence type="ECO:0000256" key="4">
    <source>
        <dbReference type="PROSITE-ProRule" id="PRU00339"/>
    </source>
</evidence>
<dbReference type="AlphaFoldDB" id="A0AA96WDX7"/>
<keyword evidence="4" id="KW-0802">TPR repeat</keyword>
<evidence type="ECO:0000256" key="2">
    <source>
        <dbReference type="ARBA" id="ARBA00022679"/>
    </source>
</evidence>
<dbReference type="GO" id="GO:0016757">
    <property type="term" value="F:glycosyltransferase activity"/>
    <property type="evidence" value="ECO:0007669"/>
    <property type="project" value="UniProtKB-KW"/>
</dbReference>
<dbReference type="EMBL" id="CP053586">
    <property type="protein sequence ID" value="WNZ22790.1"/>
    <property type="molecule type" value="Genomic_DNA"/>
</dbReference>
<evidence type="ECO:0000259" key="5">
    <source>
        <dbReference type="Pfam" id="PF04577"/>
    </source>
</evidence>
<evidence type="ECO:0000256" key="1">
    <source>
        <dbReference type="ARBA" id="ARBA00022676"/>
    </source>
</evidence>
<evidence type="ECO:0000313" key="6">
    <source>
        <dbReference type="EMBL" id="WNZ22790.1"/>
    </source>
</evidence>
<dbReference type="Pfam" id="PF13432">
    <property type="entry name" value="TPR_16"/>
    <property type="match status" value="1"/>
</dbReference>
<dbReference type="PROSITE" id="PS50005">
    <property type="entry name" value="TPR"/>
    <property type="match status" value="2"/>
</dbReference>
<proteinExistence type="predicted"/>
<feature type="domain" description="Glycosyltransferase 61 catalytic" evidence="5">
    <location>
        <begin position="479"/>
        <end position="659"/>
    </location>
</feature>
<gene>
    <name evidence="6" type="ORF">HJG54_07930</name>
</gene>
<keyword evidence="1" id="KW-0328">Glycosyltransferase</keyword>